<gene>
    <name evidence="2" type="ORF">EZV62_007836</name>
</gene>
<organism evidence="2 3">
    <name type="scientific">Acer yangbiense</name>
    <dbReference type="NCBI Taxonomy" id="1000413"/>
    <lineage>
        <taxon>Eukaryota</taxon>
        <taxon>Viridiplantae</taxon>
        <taxon>Streptophyta</taxon>
        <taxon>Embryophyta</taxon>
        <taxon>Tracheophyta</taxon>
        <taxon>Spermatophyta</taxon>
        <taxon>Magnoliopsida</taxon>
        <taxon>eudicotyledons</taxon>
        <taxon>Gunneridae</taxon>
        <taxon>Pentapetalae</taxon>
        <taxon>rosids</taxon>
        <taxon>malvids</taxon>
        <taxon>Sapindales</taxon>
        <taxon>Sapindaceae</taxon>
        <taxon>Hippocastanoideae</taxon>
        <taxon>Acereae</taxon>
        <taxon>Acer</taxon>
    </lineage>
</organism>
<dbReference type="EMBL" id="VAHF01000003">
    <property type="protein sequence ID" value="TXG66561.1"/>
    <property type="molecule type" value="Genomic_DNA"/>
</dbReference>
<dbReference type="SUPFAM" id="SSF54160">
    <property type="entry name" value="Chromo domain-like"/>
    <property type="match status" value="1"/>
</dbReference>
<reference evidence="3" key="1">
    <citation type="journal article" date="2019" name="Gigascience">
        <title>De novo genome assembly of the endangered Acer yangbiense, a plant species with extremely small populations endemic to Yunnan Province, China.</title>
        <authorList>
            <person name="Yang J."/>
            <person name="Wariss H.M."/>
            <person name="Tao L."/>
            <person name="Zhang R."/>
            <person name="Yun Q."/>
            <person name="Hollingsworth P."/>
            <person name="Dao Z."/>
            <person name="Luo G."/>
            <person name="Guo H."/>
            <person name="Ma Y."/>
            <person name="Sun W."/>
        </authorList>
    </citation>
    <scope>NUCLEOTIDE SEQUENCE [LARGE SCALE GENOMIC DNA]</scope>
    <source>
        <strain evidence="3">cv. Malutang</strain>
    </source>
</reference>
<evidence type="ECO:0000259" key="1">
    <source>
        <dbReference type="PROSITE" id="PS50013"/>
    </source>
</evidence>
<dbReference type="Pfam" id="PF00385">
    <property type="entry name" value="Chromo"/>
    <property type="match status" value="1"/>
</dbReference>
<dbReference type="Gene3D" id="2.40.50.40">
    <property type="match status" value="1"/>
</dbReference>
<feature type="domain" description="Chromo" evidence="1">
    <location>
        <begin position="22"/>
        <end position="63"/>
    </location>
</feature>
<dbReference type="Proteomes" id="UP000323000">
    <property type="component" value="Chromosome 3"/>
</dbReference>
<dbReference type="AlphaFoldDB" id="A0A5C7IBR9"/>
<dbReference type="PROSITE" id="PS50013">
    <property type="entry name" value="CHROMO_2"/>
    <property type="match status" value="1"/>
</dbReference>
<protein>
    <recommendedName>
        <fullName evidence="1">Chromo domain-containing protein</fullName>
    </recommendedName>
</protein>
<dbReference type="InterPro" id="IPR016197">
    <property type="entry name" value="Chromo-like_dom_sf"/>
</dbReference>
<keyword evidence="3" id="KW-1185">Reference proteome</keyword>
<dbReference type="OrthoDB" id="1729769at2759"/>
<dbReference type="InterPro" id="IPR000953">
    <property type="entry name" value="Chromo/chromo_shadow_dom"/>
</dbReference>
<sequence length="89" mass="10276">MGEPNDITIDLPLTCDEGEIILEPESILDTRWVKRGLHFVEESLVKWKRLSLDDATWEDTKELRDRFLNVNLEDKVPVDGGGIDKPRRS</sequence>
<evidence type="ECO:0000313" key="2">
    <source>
        <dbReference type="EMBL" id="TXG66561.1"/>
    </source>
</evidence>
<comment type="caution">
    <text evidence="2">The sequence shown here is derived from an EMBL/GenBank/DDBJ whole genome shotgun (WGS) entry which is preliminary data.</text>
</comment>
<proteinExistence type="predicted"/>
<name>A0A5C7IBR9_9ROSI</name>
<dbReference type="InterPro" id="IPR023780">
    <property type="entry name" value="Chromo_domain"/>
</dbReference>
<evidence type="ECO:0000313" key="3">
    <source>
        <dbReference type="Proteomes" id="UP000323000"/>
    </source>
</evidence>
<accession>A0A5C7IBR9</accession>